<dbReference type="Proteomes" id="UP000800036">
    <property type="component" value="Unassembled WGS sequence"/>
</dbReference>
<dbReference type="EMBL" id="ML976660">
    <property type="protein sequence ID" value="KAF1978381.1"/>
    <property type="molecule type" value="Genomic_DNA"/>
</dbReference>
<reference evidence="1" key="1">
    <citation type="journal article" date="2020" name="Stud. Mycol.">
        <title>101 Dothideomycetes genomes: a test case for predicting lifestyles and emergence of pathogens.</title>
        <authorList>
            <person name="Haridas S."/>
            <person name="Albert R."/>
            <person name="Binder M."/>
            <person name="Bloem J."/>
            <person name="Labutti K."/>
            <person name="Salamov A."/>
            <person name="Andreopoulos B."/>
            <person name="Baker S."/>
            <person name="Barry K."/>
            <person name="Bills G."/>
            <person name="Bluhm B."/>
            <person name="Cannon C."/>
            <person name="Castanera R."/>
            <person name="Culley D."/>
            <person name="Daum C."/>
            <person name="Ezra D."/>
            <person name="Gonzalez J."/>
            <person name="Henrissat B."/>
            <person name="Kuo A."/>
            <person name="Liang C."/>
            <person name="Lipzen A."/>
            <person name="Lutzoni F."/>
            <person name="Magnuson J."/>
            <person name="Mondo S."/>
            <person name="Nolan M."/>
            <person name="Ohm R."/>
            <person name="Pangilinan J."/>
            <person name="Park H.-J."/>
            <person name="Ramirez L."/>
            <person name="Alfaro M."/>
            <person name="Sun H."/>
            <person name="Tritt A."/>
            <person name="Yoshinaga Y."/>
            <person name="Zwiers L.-H."/>
            <person name="Turgeon B."/>
            <person name="Goodwin S."/>
            <person name="Spatafora J."/>
            <person name="Crous P."/>
            <person name="Grigoriev I."/>
        </authorList>
    </citation>
    <scope>NUCLEOTIDE SEQUENCE</scope>
    <source>
        <strain evidence="1">CBS 107.79</strain>
    </source>
</reference>
<evidence type="ECO:0000313" key="1">
    <source>
        <dbReference type="EMBL" id="KAF1978381.1"/>
    </source>
</evidence>
<protein>
    <submittedName>
        <fullName evidence="1">Uncharacterized protein</fullName>
    </submittedName>
</protein>
<evidence type="ECO:0000313" key="2">
    <source>
        <dbReference type="Proteomes" id="UP000800036"/>
    </source>
</evidence>
<name>A0A6A5VM88_9PLEO</name>
<accession>A0A6A5VM88</accession>
<gene>
    <name evidence="1" type="ORF">BU23DRAFT_549823</name>
</gene>
<sequence length="123" mass="13947">MAFRGRCFRCKKPGHTVTQFPSKKRSKGPKLSDLPVELLEMICGFLVHPPGYKDISYMFRTMALRLTCRTINQKTTSDQALTINHADTPTRRDPFRSILSSRNFSSHAIPLYKTAVSERQGGT</sequence>
<proteinExistence type="predicted"/>
<organism evidence="1 2">
    <name type="scientific">Bimuria novae-zelandiae CBS 107.79</name>
    <dbReference type="NCBI Taxonomy" id="1447943"/>
    <lineage>
        <taxon>Eukaryota</taxon>
        <taxon>Fungi</taxon>
        <taxon>Dikarya</taxon>
        <taxon>Ascomycota</taxon>
        <taxon>Pezizomycotina</taxon>
        <taxon>Dothideomycetes</taxon>
        <taxon>Pleosporomycetidae</taxon>
        <taxon>Pleosporales</taxon>
        <taxon>Massarineae</taxon>
        <taxon>Didymosphaeriaceae</taxon>
        <taxon>Bimuria</taxon>
    </lineage>
</organism>
<dbReference type="OrthoDB" id="5279008at2759"/>
<dbReference type="AlphaFoldDB" id="A0A6A5VM88"/>
<keyword evidence="2" id="KW-1185">Reference proteome</keyword>